<dbReference type="SMART" id="SM00925">
    <property type="entry name" value="MltA"/>
    <property type="match status" value="1"/>
</dbReference>
<evidence type="ECO:0000256" key="1">
    <source>
        <dbReference type="ARBA" id="ARBA00001420"/>
    </source>
</evidence>
<comment type="catalytic activity">
    <reaction evidence="1">
        <text>Exolytic cleavage of the (1-&gt;4)-beta-glycosidic linkage between N-acetylmuramic acid (MurNAc) and N-acetylglucosamine (GlcNAc) residues in peptidoglycan, from either the reducing or the non-reducing ends of the peptidoglycan chains, with concomitant formation of a 1,6-anhydrobond in the MurNAc residue.</text>
        <dbReference type="EC" id="4.2.2.n1"/>
    </reaction>
</comment>
<protein>
    <recommendedName>
        <fullName evidence="2">peptidoglycan lytic exotransglycosylase</fullName>
        <ecNumber evidence="2">4.2.2.n1</ecNumber>
    </recommendedName>
    <alternativeName>
        <fullName evidence="5">Murein hydrolase A</fullName>
    </alternativeName>
</protein>
<dbReference type="Pfam" id="PF06725">
    <property type="entry name" value="3D"/>
    <property type="match status" value="1"/>
</dbReference>
<dbReference type="Proteomes" id="UP000251075">
    <property type="component" value="Unassembled WGS sequence"/>
</dbReference>
<accession>A0A364P300</accession>
<comment type="caution">
    <text evidence="7">The sequence shown here is derived from an EMBL/GenBank/DDBJ whole genome shotgun (WGS) entry which is preliminary data.</text>
</comment>
<dbReference type="Pfam" id="PF03562">
    <property type="entry name" value="MltA"/>
    <property type="match status" value="1"/>
</dbReference>
<sequence length="420" mass="44846">MDLPPRYQGKRSQLGAGGHQHARGIGAVRRLLPFVAALAMLGACAPVEKPPEPPAGPDRMTLAPLTFQQLPGWSEDAAAAVLPAMLKSCDRITKLPVDRSIGFDGIGGTAADWYAPCSAAARVPAGNHGAARAMFEDWFTPWRLANDGKPDGMFTGYFEPEIKASRQRQGRFTIPIHGKPGDLVTVDLGKFRPDLGSEQLVGRLDGSKLLPYPARAEIESGGIDAKTPVVAWTDDAVDLAIMQIQGSGRLRLEDGSVLRLGVAGSNGHKFLGIGKILKDAGKLDGDTSMPAIRSWLKANPAEGRALMAKNPRYIFYAVNTGEGPLGTEGVALTPERSLAVDPRFIPLGAPVWLDTVDPKGRPLRRLMMAQDTGAAIKGVVRGDVFWGAGEAAFEQAGRMKSPGRLALLLPKSRSPRMAER</sequence>
<dbReference type="PANTHER" id="PTHR30124:SF0">
    <property type="entry name" value="MEMBRANE-BOUND LYTIC MUREIN TRANSGLYCOSYLASE A"/>
    <property type="match status" value="1"/>
</dbReference>
<dbReference type="Gene3D" id="2.40.40.10">
    <property type="entry name" value="RlpA-like domain"/>
    <property type="match status" value="1"/>
</dbReference>
<organism evidence="7 8">
    <name type="scientific">Paramagnetospirillum kuznetsovii</name>
    <dbReference type="NCBI Taxonomy" id="2053833"/>
    <lineage>
        <taxon>Bacteria</taxon>
        <taxon>Pseudomonadati</taxon>
        <taxon>Pseudomonadota</taxon>
        <taxon>Alphaproteobacteria</taxon>
        <taxon>Rhodospirillales</taxon>
        <taxon>Magnetospirillaceae</taxon>
        <taxon>Paramagnetospirillum</taxon>
    </lineage>
</organism>
<evidence type="ECO:0000313" key="7">
    <source>
        <dbReference type="EMBL" id="RAU23703.1"/>
    </source>
</evidence>
<reference evidence="7 8" key="1">
    <citation type="submission" date="2017-11" db="EMBL/GenBank/DDBJ databases">
        <title>Draft genome sequence of magnetotactic bacterium Magnetospirillum kuznetsovii LBB-42.</title>
        <authorList>
            <person name="Grouzdev D.S."/>
            <person name="Rysina M.S."/>
            <person name="Baslerov R.V."/>
            <person name="Koziaeva V."/>
        </authorList>
    </citation>
    <scope>NUCLEOTIDE SEQUENCE [LARGE SCALE GENOMIC DNA]</scope>
    <source>
        <strain evidence="7 8">LBB-42</strain>
    </source>
</reference>
<dbReference type="GO" id="GO:0008933">
    <property type="term" value="F:peptidoglycan lytic transglycosylase activity"/>
    <property type="evidence" value="ECO:0007669"/>
    <property type="project" value="TreeGrafter"/>
</dbReference>
<dbReference type="InterPro" id="IPR010611">
    <property type="entry name" value="3D_dom"/>
</dbReference>
<dbReference type="PIRSF" id="PIRSF019422">
    <property type="entry name" value="MltA"/>
    <property type="match status" value="1"/>
</dbReference>
<dbReference type="InterPro" id="IPR036908">
    <property type="entry name" value="RlpA-like_sf"/>
</dbReference>
<evidence type="ECO:0000256" key="3">
    <source>
        <dbReference type="ARBA" id="ARBA00023239"/>
    </source>
</evidence>
<dbReference type="InterPro" id="IPR005300">
    <property type="entry name" value="MltA_B"/>
</dbReference>
<dbReference type="EMBL" id="PGTO01000001">
    <property type="protein sequence ID" value="RAU23703.1"/>
    <property type="molecule type" value="Genomic_DNA"/>
</dbReference>
<keyword evidence="4" id="KW-0961">Cell wall biogenesis/degradation</keyword>
<name>A0A364P300_9PROT</name>
<evidence type="ECO:0000256" key="2">
    <source>
        <dbReference type="ARBA" id="ARBA00012587"/>
    </source>
</evidence>
<dbReference type="OrthoDB" id="9783686at2"/>
<dbReference type="PANTHER" id="PTHR30124">
    <property type="entry name" value="MEMBRANE-BOUND LYTIC MUREIN TRANSGLYCOSYLASE A"/>
    <property type="match status" value="1"/>
</dbReference>
<dbReference type="GO" id="GO:0019867">
    <property type="term" value="C:outer membrane"/>
    <property type="evidence" value="ECO:0007669"/>
    <property type="project" value="InterPro"/>
</dbReference>
<dbReference type="CDD" id="cd14485">
    <property type="entry name" value="mltA_like_LT_A"/>
    <property type="match status" value="1"/>
</dbReference>
<gene>
    <name evidence="7" type="ORF">CU669_00940</name>
</gene>
<keyword evidence="8" id="KW-1185">Reference proteome</keyword>
<evidence type="ECO:0000259" key="6">
    <source>
        <dbReference type="SMART" id="SM00925"/>
    </source>
</evidence>
<dbReference type="GO" id="GO:0071555">
    <property type="term" value="P:cell wall organization"/>
    <property type="evidence" value="ECO:0007669"/>
    <property type="project" value="UniProtKB-KW"/>
</dbReference>
<keyword evidence="3" id="KW-0456">Lyase</keyword>
<feature type="domain" description="Lytic transglycosylase MltA" evidence="6">
    <location>
        <begin position="161"/>
        <end position="317"/>
    </location>
</feature>
<dbReference type="GO" id="GO:0009254">
    <property type="term" value="P:peptidoglycan turnover"/>
    <property type="evidence" value="ECO:0007669"/>
    <property type="project" value="InterPro"/>
</dbReference>
<dbReference type="InterPro" id="IPR026044">
    <property type="entry name" value="MltA"/>
</dbReference>
<evidence type="ECO:0000313" key="8">
    <source>
        <dbReference type="Proteomes" id="UP000251075"/>
    </source>
</evidence>
<dbReference type="EC" id="4.2.2.n1" evidence="2"/>
<dbReference type="GO" id="GO:0009253">
    <property type="term" value="P:peptidoglycan catabolic process"/>
    <property type="evidence" value="ECO:0007669"/>
    <property type="project" value="TreeGrafter"/>
</dbReference>
<evidence type="ECO:0000256" key="4">
    <source>
        <dbReference type="ARBA" id="ARBA00023316"/>
    </source>
</evidence>
<dbReference type="AlphaFoldDB" id="A0A364P300"/>
<dbReference type="SUPFAM" id="SSF50685">
    <property type="entry name" value="Barwin-like endoglucanases"/>
    <property type="match status" value="1"/>
</dbReference>
<proteinExistence type="predicted"/>
<dbReference type="Gene3D" id="2.40.240.50">
    <property type="entry name" value="Barwin-like endoglucanases"/>
    <property type="match status" value="1"/>
</dbReference>
<dbReference type="CDD" id="cd14668">
    <property type="entry name" value="mlta_B"/>
    <property type="match status" value="1"/>
</dbReference>
<evidence type="ECO:0000256" key="5">
    <source>
        <dbReference type="ARBA" id="ARBA00030918"/>
    </source>
</evidence>
<dbReference type="GO" id="GO:0004553">
    <property type="term" value="F:hydrolase activity, hydrolyzing O-glycosyl compounds"/>
    <property type="evidence" value="ECO:0007669"/>
    <property type="project" value="InterPro"/>
</dbReference>